<dbReference type="EMBL" id="ATAE01000035">
    <property type="protein sequence ID" value="ERN52480.1"/>
    <property type="molecule type" value="Genomic_DNA"/>
</dbReference>
<gene>
    <name evidence="1" type="ORF">A33I_15785</name>
</gene>
<reference evidence="1 2" key="1">
    <citation type="journal article" date="2013" name="Genome Announc.">
        <title>Genome Sequence of the Extreme Obligate Alkaliphile Bacillus marmarensis Strain DSM 21297.</title>
        <authorList>
            <person name="Wernick D.G."/>
            <person name="Choi K.Y."/>
            <person name="Tat C.A."/>
            <person name="Lafontaine Rivera J.G."/>
            <person name="Liao J.C."/>
        </authorList>
    </citation>
    <scope>NUCLEOTIDE SEQUENCE [LARGE SCALE GENOMIC DNA]</scope>
    <source>
        <strain evidence="1 2">DSM 21297</strain>
    </source>
</reference>
<organism evidence="1 2">
    <name type="scientific">Alkalihalophilus marmarensis DSM 21297</name>
    <dbReference type="NCBI Taxonomy" id="1188261"/>
    <lineage>
        <taxon>Bacteria</taxon>
        <taxon>Bacillati</taxon>
        <taxon>Bacillota</taxon>
        <taxon>Bacilli</taxon>
        <taxon>Bacillales</taxon>
        <taxon>Bacillaceae</taxon>
        <taxon>Alkalihalophilus</taxon>
    </lineage>
</organism>
<proteinExistence type="predicted"/>
<name>U6SNK6_9BACI</name>
<dbReference type="AlphaFoldDB" id="U6SNK6"/>
<keyword evidence="2" id="KW-1185">Reference proteome</keyword>
<dbReference type="Proteomes" id="UP000017170">
    <property type="component" value="Unassembled WGS sequence"/>
</dbReference>
<protein>
    <submittedName>
        <fullName evidence="1">Uncharacterized protein</fullName>
    </submittedName>
</protein>
<evidence type="ECO:0000313" key="2">
    <source>
        <dbReference type="Proteomes" id="UP000017170"/>
    </source>
</evidence>
<accession>U6SNK6</accession>
<comment type="caution">
    <text evidence="1">The sequence shown here is derived from an EMBL/GenBank/DDBJ whole genome shotgun (WGS) entry which is preliminary data.</text>
</comment>
<evidence type="ECO:0000313" key="1">
    <source>
        <dbReference type="EMBL" id="ERN52480.1"/>
    </source>
</evidence>
<sequence>MKLKKQAVNRVMKETVRLSGSFFMSVNMLIKDKFRLDRRKILKNHKNLFKIESLFITM</sequence>